<accession>A0ABT2ISP8</accession>
<dbReference type="Proteomes" id="UP001525566">
    <property type="component" value="Unassembled WGS sequence"/>
</dbReference>
<dbReference type="RefSeq" id="WP_259838148.1">
    <property type="nucleotide sequence ID" value="NZ_JAOAMU010000002.1"/>
</dbReference>
<sequence>MSDFTIFNAVERVKDEGDIFKSVLGKGIDLKKIITEFSVK</sequence>
<comment type="caution">
    <text evidence="1">The sequence shown here is derived from an EMBL/GenBank/DDBJ whole genome shotgun (WGS) entry which is preliminary data.</text>
</comment>
<name>A0ABT2ISP8_9FLAO</name>
<evidence type="ECO:0000313" key="2">
    <source>
        <dbReference type="Proteomes" id="UP001525566"/>
    </source>
</evidence>
<dbReference type="EMBL" id="JAOAMU010000002">
    <property type="protein sequence ID" value="MCT2561856.1"/>
    <property type="molecule type" value="Genomic_DNA"/>
</dbReference>
<keyword evidence="2" id="KW-1185">Reference proteome</keyword>
<gene>
    <name evidence="1" type="ORF">N0B48_08165</name>
</gene>
<evidence type="ECO:0000313" key="1">
    <source>
        <dbReference type="EMBL" id="MCT2561856.1"/>
    </source>
</evidence>
<reference evidence="1 2" key="1">
    <citation type="submission" date="2022-09" db="EMBL/GenBank/DDBJ databases">
        <title>Chryseobacterium oleae sp.nov., isolated from the inter-root soil of Pyrola calliantha H. Andr. in Tibet.</title>
        <authorList>
            <person name="Li Z."/>
        </authorList>
    </citation>
    <scope>NUCLEOTIDE SEQUENCE [LARGE SCALE GENOMIC DNA]</scope>
    <source>
        <strain evidence="2">pc1-10</strain>
    </source>
</reference>
<organism evidence="1 2">
    <name type="scientific">Chryseobacterium herbae</name>
    <dbReference type="NCBI Taxonomy" id="2976476"/>
    <lineage>
        <taxon>Bacteria</taxon>
        <taxon>Pseudomonadati</taxon>
        <taxon>Bacteroidota</taxon>
        <taxon>Flavobacteriia</taxon>
        <taxon>Flavobacteriales</taxon>
        <taxon>Weeksellaceae</taxon>
        <taxon>Chryseobacterium group</taxon>
        <taxon>Chryseobacterium</taxon>
    </lineage>
</organism>
<proteinExistence type="predicted"/>
<protein>
    <submittedName>
        <fullName evidence="1">Uncharacterized protein</fullName>
    </submittedName>
</protein>